<protein>
    <submittedName>
        <fullName evidence="3">Uncharacterized protein</fullName>
    </submittedName>
</protein>
<dbReference type="RefSeq" id="WP_166585304.1">
    <property type="nucleotide sequence ID" value="NZ_WWEO01000041.1"/>
</dbReference>
<keyword evidence="4" id="KW-1185">Reference proteome</keyword>
<feature type="signal peptide" evidence="2">
    <location>
        <begin position="1"/>
        <end position="23"/>
    </location>
</feature>
<evidence type="ECO:0000256" key="2">
    <source>
        <dbReference type="SAM" id="SignalP"/>
    </source>
</evidence>
<feature type="compositionally biased region" description="Basic and acidic residues" evidence="1">
    <location>
        <begin position="41"/>
        <end position="60"/>
    </location>
</feature>
<dbReference type="Proteomes" id="UP000638732">
    <property type="component" value="Unassembled WGS sequence"/>
</dbReference>
<feature type="region of interest" description="Disordered" evidence="1">
    <location>
        <begin position="25"/>
        <end position="60"/>
    </location>
</feature>
<organism evidence="3 4">
    <name type="scientific">Mucilaginibacter agri</name>
    <dbReference type="NCBI Taxonomy" id="2695265"/>
    <lineage>
        <taxon>Bacteria</taxon>
        <taxon>Pseudomonadati</taxon>
        <taxon>Bacteroidota</taxon>
        <taxon>Sphingobacteriia</taxon>
        <taxon>Sphingobacteriales</taxon>
        <taxon>Sphingobacteriaceae</taxon>
        <taxon>Mucilaginibacter</taxon>
    </lineage>
</organism>
<reference evidence="3" key="1">
    <citation type="submission" date="2020-01" db="EMBL/GenBank/DDBJ databases">
        <authorList>
            <person name="Seo Y.L."/>
        </authorList>
    </citation>
    <scope>NUCLEOTIDE SEQUENCE</scope>
    <source>
        <strain evidence="3">R11</strain>
    </source>
</reference>
<sequence length="60" mass="6413">MRKLTLAMALVFSLAATSSFAQADKDKGMKCTPGKSCGKKTTKETSTKTVKKTEEVKKAA</sequence>
<dbReference type="EMBL" id="WWEO01000041">
    <property type="protein sequence ID" value="NCD69324.1"/>
    <property type="molecule type" value="Genomic_DNA"/>
</dbReference>
<evidence type="ECO:0000313" key="3">
    <source>
        <dbReference type="EMBL" id="NCD69324.1"/>
    </source>
</evidence>
<evidence type="ECO:0000256" key="1">
    <source>
        <dbReference type="SAM" id="MobiDB-lite"/>
    </source>
</evidence>
<dbReference type="AlphaFoldDB" id="A0A966DU49"/>
<proteinExistence type="predicted"/>
<keyword evidence="2" id="KW-0732">Signal</keyword>
<comment type="caution">
    <text evidence="3">The sequence shown here is derived from an EMBL/GenBank/DDBJ whole genome shotgun (WGS) entry which is preliminary data.</text>
</comment>
<feature type="chain" id="PRO_5036753638" evidence="2">
    <location>
        <begin position="24"/>
        <end position="60"/>
    </location>
</feature>
<gene>
    <name evidence="3" type="ORF">GSY63_08140</name>
</gene>
<evidence type="ECO:0000313" key="4">
    <source>
        <dbReference type="Proteomes" id="UP000638732"/>
    </source>
</evidence>
<accession>A0A966DU49</accession>
<reference evidence="3" key="2">
    <citation type="submission" date="2020-10" db="EMBL/GenBank/DDBJ databases">
        <title>Mucilaginibacter sp. nov., isolated from soil.</title>
        <authorList>
            <person name="Jeon C.O."/>
        </authorList>
    </citation>
    <scope>NUCLEOTIDE SEQUENCE</scope>
    <source>
        <strain evidence="3">R11</strain>
    </source>
</reference>
<name>A0A966DU49_9SPHI</name>